<keyword evidence="4" id="KW-1185">Reference proteome</keyword>
<evidence type="ECO:0000313" key="4">
    <source>
        <dbReference type="Proteomes" id="UP000183685"/>
    </source>
</evidence>
<evidence type="ECO:0000259" key="2">
    <source>
        <dbReference type="SMART" id="SM00867"/>
    </source>
</evidence>
<evidence type="ECO:0000256" key="1">
    <source>
        <dbReference type="SAM" id="SignalP"/>
    </source>
</evidence>
<sequence length="194" mass="20724">MIRLIALIMGLTISLITLTPSAKADNWQIIAPESSLSFTATQAGSPFTGRFSRFDAAVTFDPASPEAAHIHAEIDLTSARTGADDRDAALMTPTWFNSEAFPKAVYEASSFTPVGDGRFETQGTLTLKGISQPLTLQFTLEITDDMAHVTGVAKIVRTNFNVGSGDFESGKWISKAVEVQLMLTAEKVPAGDAP</sequence>
<dbReference type="Pfam" id="PF04264">
    <property type="entry name" value="YceI"/>
    <property type="match status" value="1"/>
</dbReference>
<feature type="chain" id="PRO_5010183225" evidence="1">
    <location>
        <begin position="25"/>
        <end position="194"/>
    </location>
</feature>
<evidence type="ECO:0000313" key="3">
    <source>
        <dbReference type="EMBL" id="SDD30935.1"/>
    </source>
</evidence>
<dbReference type="SUPFAM" id="SSF101874">
    <property type="entry name" value="YceI-like"/>
    <property type="match status" value="1"/>
</dbReference>
<keyword evidence="1" id="KW-0732">Signal</keyword>
<dbReference type="InterPro" id="IPR036761">
    <property type="entry name" value="TTHA0802/YceI-like_sf"/>
</dbReference>
<dbReference type="AlphaFoldDB" id="A0A1G6TRJ1"/>
<feature type="signal peptide" evidence="1">
    <location>
        <begin position="1"/>
        <end position="24"/>
    </location>
</feature>
<dbReference type="Proteomes" id="UP000183685">
    <property type="component" value="Unassembled WGS sequence"/>
</dbReference>
<dbReference type="Gene3D" id="2.40.128.110">
    <property type="entry name" value="Lipid/polyisoprenoid-binding, YceI-like"/>
    <property type="match status" value="1"/>
</dbReference>
<gene>
    <name evidence="3" type="ORF">SAMN04488071_0306</name>
</gene>
<protein>
    <submittedName>
        <fullName evidence="3">Polyisoprenoid-binding protein YceI</fullName>
    </submittedName>
</protein>
<dbReference type="EMBL" id="FNAK01000001">
    <property type="protein sequence ID" value="SDD30935.1"/>
    <property type="molecule type" value="Genomic_DNA"/>
</dbReference>
<name>A0A1G6TRJ1_9PROT</name>
<dbReference type="PANTHER" id="PTHR34406:SF1">
    <property type="entry name" value="PROTEIN YCEI"/>
    <property type="match status" value="1"/>
</dbReference>
<dbReference type="RefSeq" id="WP_068308689.1">
    <property type="nucleotide sequence ID" value="NZ_FNAK01000001.1"/>
</dbReference>
<reference evidence="3 4" key="1">
    <citation type="submission" date="2016-10" db="EMBL/GenBank/DDBJ databases">
        <authorList>
            <person name="de Groot N.N."/>
        </authorList>
    </citation>
    <scope>NUCLEOTIDE SEQUENCE [LARGE SCALE GENOMIC DNA]</scope>
    <source>
        <strain evidence="3 4">CGMCC 1.9109</strain>
    </source>
</reference>
<accession>A0A1G6TRJ1</accession>
<dbReference type="OrthoDB" id="1247465at2"/>
<proteinExistence type="predicted"/>
<feature type="domain" description="Lipid/polyisoprenoid-binding YceI-like" evidence="2">
    <location>
        <begin position="26"/>
        <end position="186"/>
    </location>
</feature>
<organism evidence="3 4">
    <name type="scientific">Kordiimonas lacus</name>
    <dbReference type="NCBI Taxonomy" id="637679"/>
    <lineage>
        <taxon>Bacteria</taxon>
        <taxon>Pseudomonadati</taxon>
        <taxon>Pseudomonadota</taxon>
        <taxon>Alphaproteobacteria</taxon>
        <taxon>Kordiimonadales</taxon>
        <taxon>Kordiimonadaceae</taxon>
        <taxon>Kordiimonas</taxon>
    </lineage>
</organism>
<dbReference type="STRING" id="637679.GCA_001550055_00583"/>
<dbReference type="PANTHER" id="PTHR34406">
    <property type="entry name" value="PROTEIN YCEI"/>
    <property type="match status" value="1"/>
</dbReference>
<dbReference type="SMART" id="SM00867">
    <property type="entry name" value="YceI"/>
    <property type="match status" value="1"/>
</dbReference>
<dbReference type="InterPro" id="IPR007372">
    <property type="entry name" value="Lipid/polyisoprenoid-bd_YceI"/>
</dbReference>